<sequence>MSIMYFWNNFSGSKESCIITFGLTYAFGRFIYAHELNHLILKKTLMYFIFSIDKINS</sequence>
<dbReference type="Proteomes" id="UP000232688">
    <property type="component" value="Unassembled WGS sequence"/>
</dbReference>
<comment type="caution">
    <text evidence="1">The sequence shown here is derived from an EMBL/GenBank/DDBJ whole genome shotgun (WGS) entry which is preliminary data.</text>
</comment>
<accession>A0A2I1FPK3</accession>
<reference evidence="1 2" key="1">
    <citation type="submission" date="2017-10" db="EMBL/GenBank/DDBJ databases">
        <title>Extensive intraspecific genome diversity in a model arbuscular mycorrhizal fungus.</title>
        <authorList>
            <person name="Chen E.C.H."/>
            <person name="Morin E."/>
            <person name="Baudet D."/>
            <person name="Noel J."/>
            <person name="Ndikumana S."/>
            <person name="Charron P."/>
            <person name="St-Onge C."/>
            <person name="Giorgi J."/>
            <person name="Grigoriev I.V."/>
            <person name="Roux C."/>
            <person name="Martin F.M."/>
            <person name="Corradi N."/>
        </authorList>
    </citation>
    <scope>NUCLEOTIDE SEQUENCE [LARGE SCALE GENOMIC DNA]</scope>
    <source>
        <strain evidence="1 2">A1</strain>
    </source>
</reference>
<evidence type="ECO:0000313" key="1">
    <source>
        <dbReference type="EMBL" id="PKC53128.1"/>
    </source>
</evidence>
<protein>
    <submittedName>
        <fullName evidence="1">Uncharacterized protein</fullName>
    </submittedName>
</protein>
<name>A0A2I1FPK3_9GLOM</name>
<dbReference type="EMBL" id="LLXH01004645">
    <property type="protein sequence ID" value="PKC53128.1"/>
    <property type="molecule type" value="Genomic_DNA"/>
</dbReference>
<dbReference type="VEuPathDB" id="FungiDB:RhiirA1_479962"/>
<organism evidence="1 2">
    <name type="scientific">Rhizophagus irregularis</name>
    <dbReference type="NCBI Taxonomy" id="588596"/>
    <lineage>
        <taxon>Eukaryota</taxon>
        <taxon>Fungi</taxon>
        <taxon>Fungi incertae sedis</taxon>
        <taxon>Mucoromycota</taxon>
        <taxon>Glomeromycotina</taxon>
        <taxon>Glomeromycetes</taxon>
        <taxon>Glomerales</taxon>
        <taxon>Glomeraceae</taxon>
        <taxon>Rhizophagus</taxon>
    </lineage>
</organism>
<proteinExistence type="predicted"/>
<evidence type="ECO:0000313" key="2">
    <source>
        <dbReference type="Proteomes" id="UP000232688"/>
    </source>
</evidence>
<gene>
    <name evidence="1" type="ORF">RhiirA1_479962</name>
</gene>
<dbReference type="AlphaFoldDB" id="A0A2I1FPK3"/>
<reference evidence="1 2" key="2">
    <citation type="submission" date="2017-10" db="EMBL/GenBank/DDBJ databases">
        <title>Genome analyses suggest a sexual origin of heterokaryosis in a supposedly ancient asexual fungus.</title>
        <authorList>
            <person name="Corradi N."/>
            <person name="Sedzielewska K."/>
            <person name="Noel J."/>
            <person name="Charron P."/>
            <person name="Farinelli L."/>
            <person name="Marton T."/>
            <person name="Kruger M."/>
            <person name="Pelin A."/>
            <person name="Brachmann A."/>
            <person name="Corradi N."/>
        </authorList>
    </citation>
    <scope>NUCLEOTIDE SEQUENCE [LARGE SCALE GENOMIC DNA]</scope>
    <source>
        <strain evidence="1 2">A1</strain>
    </source>
</reference>